<sequence length="189" mass="21642">METEADDLSPLYEAFLFENNHALASRRWYGYHGRIENSACVMCTLYVRKWHLGQPSTFSQGCRVRAESKPDVKQFTAISLTKTIIEADVLTKGYCPLTYKIRGGQMVRSEMRQFIGTSWEIVVSQDTGAVINRVEKGYSVSVYYEIHNDPGCADRHIILTPTVNGHNMRTTESRRREVAFGKYTKVIFE</sequence>
<dbReference type="AlphaFoldDB" id="A0A183BDR6"/>
<keyword evidence="2" id="KW-1185">Reference proteome</keyword>
<name>A0A183BDR6_9TREM</name>
<evidence type="ECO:0000313" key="3">
    <source>
        <dbReference type="WBParaSite" id="ECPE_0001739601-mRNA-1"/>
    </source>
</evidence>
<evidence type="ECO:0000313" key="2">
    <source>
        <dbReference type="Proteomes" id="UP000272942"/>
    </source>
</evidence>
<reference evidence="3" key="1">
    <citation type="submission" date="2016-06" db="UniProtKB">
        <authorList>
            <consortium name="WormBaseParasite"/>
        </authorList>
    </citation>
    <scope>IDENTIFICATION</scope>
</reference>
<protein>
    <submittedName>
        <fullName evidence="3">Agenet-like domain-containing protein</fullName>
    </submittedName>
</protein>
<proteinExistence type="predicted"/>
<reference evidence="1 2" key="2">
    <citation type="submission" date="2018-11" db="EMBL/GenBank/DDBJ databases">
        <authorList>
            <consortium name="Pathogen Informatics"/>
        </authorList>
    </citation>
    <scope>NUCLEOTIDE SEQUENCE [LARGE SCALE GENOMIC DNA]</scope>
    <source>
        <strain evidence="1 2">Egypt</strain>
    </source>
</reference>
<gene>
    <name evidence="1" type="ORF">ECPE_LOCUS17351</name>
</gene>
<evidence type="ECO:0000313" key="1">
    <source>
        <dbReference type="EMBL" id="VDP94641.1"/>
    </source>
</evidence>
<dbReference type="Proteomes" id="UP000272942">
    <property type="component" value="Unassembled WGS sequence"/>
</dbReference>
<dbReference type="OrthoDB" id="6317476at2759"/>
<accession>A0A183BDR6</accession>
<organism evidence="3">
    <name type="scientific">Echinostoma caproni</name>
    <dbReference type="NCBI Taxonomy" id="27848"/>
    <lineage>
        <taxon>Eukaryota</taxon>
        <taxon>Metazoa</taxon>
        <taxon>Spiralia</taxon>
        <taxon>Lophotrochozoa</taxon>
        <taxon>Platyhelminthes</taxon>
        <taxon>Trematoda</taxon>
        <taxon>Digenea</taxon>
        <taxon>Plagiorchiida</taxon>
        <taxon>Echinostomata</taxon>
        <taxon>Echinostomatoidea</taxon>
        <taxon>Echinostomatidae</taxon>
        <taxon>Echinostoma</taxon>
    </lineage>
</organism>
<dbReference type="EMBL" id="UZAN01068851">
    <property type="protein sequence ID" value="VDP94641.1"/>
    <property type="molecule type" value="Genomic_DNA"/>
</dbReference>
<dbReference type="WBParaSite" id="ECPE_0001739601-mRNA-1">
    <property type="protein sequence ID" value="ECPE_0001739601-mRNA-1"/>
    <property type="gene ID" value="ECPE_0001739601"/>
</dbReference>